<keyword evidence="2" id="KW-1185">Reference proteome</keyword>
<evidence type="ECO:0000313" key="2">
    <source>
        <dbReference type="Proteomes" id="UP001153555"/>
    </source>
</evidence>
<evidence type="ECO:0000313" key="1">
    <source>
        <dbReference type="EMBL" id="CAA0827082.1"/>
    </source>
</evidence>
<sequence>MDVDKICQQCGEAEETLERIMFGCIRAQRIWKLSGLSWDALRDKEEDFRKLWEAVITMDRGKCKKERIELTTYLLWWLWHTRNNWIFQNEWKPKKDIAEGAIREWREFTIFNGTGVEEEE</sequence>
<dbReference type="OrthoDB" id="1750965at2759"/>
<accession>A0A9N7NDY9</accession>
<evidence type="ECO:0008006" key="3">
    <source>
        <dbReference type="Google" id="ProtNLM"/>
    </source>
</evidence>
<gene>
    <name evidence="1" type="ORF">SHERM_22777</name>
</gene>
<name>A0A9N7NDY9_STRHE</name>
<dbReference type="AlphaFoldDB" id="A0A9N7NDY9"/>
<proteinExistence type="predicted"/>
<dbReference type="EMBL" id="CACSLK010027737">
    <property type="protein sequence ID" value="CAA0827082.1"/>
    <property type="molecule type" value="Genomic_DNA"/>
</dbReference>
<dbReference type="Proteomes" id="UP001153555">
    <property type="component" value="Unassembled WGS sequence"/>
</dbReference>
<comment type="caution">
    <text evidence="1">The sequence shown here is derived from an EMBL/GenBank/DDBJ whole genome shotgun (WGS) entry which is preliminary data.</text>
</comment>
<organism evidence="1 2">
    <name type="scientific">Striga hermonthica</name>
    <name type="common">Purple witchweed</name>
    <name type="synonym">Buchnera hermonthica</name>
    <dbReference type="NCBI Taxonomy" id="68872"/>
    <lineage>
        <taxon>Eukaryota</taxon>
        <taxon>Viridiplantae</taxon>
        <taxon>Streptophyta</taxon>
        <taxon>Embryophyta</taxon>
        <taxon>Tracheophyta</taxon>
        <taxon>Spermatophyta</taxon>
        <taxon>Magnoliopsida</taxon>
        <taxon>eudicotyledons</taxon>
        <taxon>Gunneridae</taxon>
        <taxon>Pentapetalae</taxon>
        <taxon>asterids</taxon>
        <taxon>lamiids</taxon>
        <taxon>Lamiales</taxon>
        <taxon>Orobanchaceae</taxon>
        <taxon>Buchnereae</taxon>
        <taxon>Striga</taxon>
    </lineage>
</organism>
<reference evidence="1" key="1">
    <citation type="submission" date="2019-12" db="EMBL/GenBank/DDBJ databases">
        <authorList>
            <person name="Scholes J."/>
        </authorList>
    </citation>
    <scope>NUCLEOTIDE SEQUENCE</scope>
</reference>
<protein>
    <recommendedName>
        <fullName evidence="3">Reverse transcriptase zinc-binding domain-containing protein</fullName>
    </recommendedName>
</protein>